<dbReference type="Proteomes" id="UP000486351">
    <property type="component" value="Unassembled WGS sequence"/>
</dbReference>
<gene>
    <name evidence="3" type="ORF">PF008_g11570</name>
</gene>
<evidence type="ECO:0000313" key="4">
    <source>
        <dbReference type="Proteomes" id="UP000486351"/>
    </source>
</evidence>
<dbReference type="InterPro" id="IPR023393">
    <property type="entry name" value="START-like_dom_sf"/>
</dbReference>
<protein>
    <recommendedName>
        <fullName evidence="5">Dynein regulatory complex protein 10</fullName>
    </recommendedName>
</protein>
<sequence length="1161" mass="131322">MMSVVKLSPQDQELCEDRTLQVLDRALHDYEATALWAVGTNNRHDGLDQLGWKKLRSQADVSLYADHSVNDPAWMSAMRGDEWKHPIAVVAVGHMNCSLDDLLFGMAASTPAELKLRAVLIDSDAASEEGDFVAIATPSEDEPFRFMGVTRYVTTVSKFRRPREYVLACARGEVTSASGERLGYEINQSVALDQWPVRESLHRGQLIQARVLRELPDGSVGVYYKIIVDAKTIMPDSVVYAAIWKAVQRFWELAPRCAETRKLCCCVDHKRALHLANLQAASRFTDPLRCCVCKVSVPDRRRKSFGSVTTSLTHGAARHSSTQTFWCVLCTSWLCSKASCCEVRQLVRVDRSTLAVHQQNVTLCSKCARLIRRRNASDMARWHRVVVEAKTTFYSPRYSPESVSVCRQSLPFWSQPQVVLQLGQTEYLVLNSSPADAPKRSGDPKETKKLLQLTVRRAQLYQTAARAQVLELFVDVEHTRERLLRCLRGETQQQEEGVDPGEKLLDDAFATLERAQHSGEKTLALELYKQAESGFYEAEKVVPDERSREFLRARRGDLQRTIRALEREMDDVKRREENGPPPPLAAAPAQGVAAPREEEATTDISARLEELRRFAAQQDAAESQQGNRTDLAARLAALKNGPAPPVEDLTERLRRLRGDKGPADVGPAVEGGKSAVERIIEQVTDEIALGIDDDGIDEVEESDSKSEASSSSRSSDSSSGSDEVVFCQSYRFGHRERTGMEHAVHLDGERLLSVLESTVRDLELVATLPKKAPTKPTAAYQPDTQEALNRQFVVEASLLRFLALQRLQDDERPETEEDGEDSEEELQQIDTQSMLSGPVAARLFPKSLHQILKNLKGDRTARDALRKLSSTSVSPAISQLTQAWMQLIINTDTALSTSFEQDERFTLTLRDSMLRLREVEDDRDQLAFELAQAREARVTMSQKFTAQRTRLEAQLRDTKRAADDILGPTARDREEYLQAAQSSFETQKSNAQEQLESIQRTIVRVTQVSQQAEADERKHAQHDATELRELVERYDEDMVKLDAEIEQERAELDRLDAANTKFATHFARIDRDRRNMIEEQRAIDITERLRRLRDMNLFGFILKIQAAVRGFLTRRRMRLEAQRKRRKSRKKSKKGKKRSSTSPRRKTTTKKTGVKIRTKKA</sequence>
<dbReference type="InterPro" id="IPR052727">
    <property type="entry name" value="Rab4/Rab5_effector"/>
</dbReference>
<organism evidence="3 4">
    <name type="scientific">Phytophthora fragariae</name>
    <dbReference type="NCBI Taxonomy" id="53985"/>
    <lineage>
        <taxon>Eukaryota</taxon>
        <taxon>Sar</taxon>
        <taxon>Stramenopiles</taxon>
        <taxon>Oomycota</taxon>
        <taxon>Peronosporomycetes</taxon>
        <taxon>Peronosporales</taxon>
        <taxon>Peronosporaceae</taxon>
        <taxon>Phytophthora</taxon>
    </lineage>
</organism>
<reference evidence="3 4" key="1">
    <citation type="submission" date="2018-09" db="EMBL/GenBank/DDBJ databases">
        <title>Genomic investigation of the strawberry pathogen Phytophthora fragariae indicates pathogenicity is determined by transcriptional variation in three key races.</title>
        <authorList>
            <person name="Adams T.M."/>
            <person name="Armitage A.D."/>
            <person name="Sobczyk M.K."/>
            <person name="Bates H.J."/>
            <person name="Dunwell J.M."/>
            <person name="Nellist C.F."/>
            <person name="Harrison R.J."/>
        </authorList>
    </citation>
    <scope>NUCLEOTIDE SEQUENCE [LARGE SCALE GENOMIC DNA]</scope>
    <source>
        <strain evidence="3 4">NOV-77</strain>
    </source>
</reference>
<feature type="region of interest" description="Disordered" evidence="2">
    <location>
        <begin position="570"/>
        <end position="601"/>
    </location>
</feature>
<evidence type="ECO:0000313" key="3">
    <source>
        <dbReference type="EMBL" id="KAE9339475.1"/>
    </source>
</evidence>
<evidence type="ECO:0008006" key="5">
    <source>
        <dbReference type="Google" id="ProtNLM"/>
    </source>
</evidence>
<feature type="region of interest" description="Disordered" evidence="2">
    <location>
        <begin position="690"/>
        <end position="721"/>
    </location>
</feature>
<feature type="region of interest" description="Disordered" evidence="2">
    <location>
        <begin position="1120"/>
        <end position="1161"/>
    </location>
</feature>
<evidence type="ECO:0000256" key="2">
    <source>
        <dbReference type="SAM" id="MobiDB-lite"/>
    </source>
</evidence>
<feature type="compositionally biased region" description="Low complexity" evidence="2">
    <location>
        <begin position="707"/>
        <end position="721"/>
    </location>
</feature>
<name>A0A6G0RQJ5_9STRA</name>
<keyword evidence="1" id="KW-0175">Coiled coil</keyword>
<dbReference type="Gene3D" id="3.30.530.20">
    <property type="match status" value="1"/>
</dbReference>
<evidence type="ECO:0000256" key="1">
    <source>
        <dbReference type="SAM" id="Coils"/>
    </source>
</evidence>
<dbReference type="PANTHER" id="PTHR13510">
    <property type="entry name" value="FYVE-FINGER-CONTAINING RAB5 EFFECTOR PROTEIN RABENOSYN-5-RELATED"/>
    <property type="match status" value="1"/>
</dbReference>
<dbReference type="AlphaFoldDB" id="A0A6G0RQJ5"/>
<dbReference type="PANTHER" id="PTHR13510:SF44">
    <property type="entry name" value="RABENOSYN-5"/>
    <property type="match status" value="1"/>
</dbReference>
<dbReference type="EMBL" id="QXFY01000622">
    <property type="protein sequence ID" value="KAE9339475.1"/>
    <property type="molecule type" value="Genomic_DNA"/>
</dbReference>
<accession>A0A6G0RQJ5</accession>
<feature type="compositionally biased region" description="Acidic residues" evidence="2">
    <location>
        <begin position="691"/>
        <end position="701"/>
    </location>
</feature>
<proteinExistence type="predicted"/>
<feature type="coiled-coil region" evidence="1">
    <location>
        <begin position="916"/>
        <end position="1058"/>
    </location>
</feature>
<dbReference type="PROSITE" id="PS50096">
    <property type="entry name" value="IQ"/>
    <property type="match status" value="1"/>
</dbReference>
<comment type="caution">
    <text evidence="3">The sequence shown here is derived from an EMBL/GenBank/DDBJ whole genome shotgun (WGS) entry which is preliminary data.</text>
</comment>